<dbReference type="RefSeq" id="XP_040764775.1">
    <property type="nucleotide sequence ID" value="XM_040908808.1"/>
</dbReference>
<gene>
    <name evidence="3" type="ORF">LAESUDRAFT_725373</name>
</gene>
<feature type="transmembrane region" description="Helical" evidence="1">
    <location>
        <begin position="231"/>
        <end position="248"/>
    </location>
</feature>
<name>A0A165EH13_9APHY</name>
<organism evidence="3 4">
    <name type="scientific">Laetiporus sulphureus 93-53</name>
    <dbReference type="NCBI Taxonomy" id="1314785"/>
    <lineage>
        <taxon>Eukaryota</taxon>
        <taxon>Fungi</taxon>
        <taxon>Dikarya</taxon>
        <taxon>Basidiomycota</taxon>
        <taxon>Agaricomycotina</taxon>
        <taxon>Agaricomycetes</taxon>
        <taxon>Polyporales</taxon>
        <taxon>Laetiporus</taxon>
    </lineage>
</organism>
<dbReference type="OrthoDB" id="2803471at2759"/>
<dbReference type="InParanoid" id="A0A165EH13"/>
<proteinExistence type="predicted"/>
<evidence type="ECO:0000313" key="3">
    <source>
        <dbReference type="EMBL" id="KZT07035.1"/>
    </source>
</evidence>
<feature type="domain" description="DUF6533" evidence="2">
    <location>
        <begin position="28"/>
        <end position="72"/>
    </location>
</feature>
<sequence length="319" mass="35659">MEHGARTCTKGRWTVGLAFLQTFHETNCLYFSAASLVLYDYALTIGDEYCYMWSTRISFASGLYYALRYSAVMIACASIISTITYASWPGWLVSLHLTFSILAFVALRMYAIYDRNKLVYAFVLSLSLVNPILTMYSFVVIIPQVQPLPDNQNTCLYNTRISERVIGGRAASICADVVVLLLTWWRMRPHSGADKRRLHGLMLMDSTILTIVNAVSIAVSHVDTISFTEPFTIWAAMMTSILLSRLTLNLRGGYASEDGTTYSNTFTSMVFAARTGGIPDEYPADEYLDESSSDVEMVRMGENTEEIEAGPSEPQRSVD</sequence>
<evidence type="ECO:0000313" key="4">
    <source>
        <dbReference type="Proteomes" id="UP000076871"/>
    </source>
</evidence>
<feature type="transmembrane region" description="Helical" evidence="1">
    <location>
        <begin position="198"/>
        <end position="219"/>
    </location>
</feature>
<feature type="transmembrane region" description="Helical" evidence="1">
    <location>
        <begin position="166"/>
        <end position="186"/>
    </location>
</feature>
<dbReference type="Pfam" id="PF20151">
    <property type="entry name" value="DUF6533"/>
    <property type="match status" value="1"/>
</dbReference>
<dbReference type="EMBL" id="KV427621">
    <property type="protein sequence ID" value="KZT07035.1"/>
    <property type="molecule type" value="Genomic_DNA"/>
</dbReference>
<keyword evidence="4" id="KW-1185">Reference proteome</keyword>
<dbReference type="GeneID" id="63825837"/>
<feature type="transmembrane region" description="Helical" evidence="1">
    <location>
        <begin position="91"/>
        <end position="111"/>
    </location>
</feature>
<protein>
    <recommendedName>
        <fullName evidence="2">DUF6533 domain-containing protein</fullName>
    </recommendedName>
</protein>
<reference evidence="3 4" key="1">
    <citation type="journal article" date="2016" name="Mol. Biol. Evol.">
        <title>Comparative Genomics of Early-Diverging Mushroom-Forming Fungi Provides Insights into the Origins of Lignocellulose Decay Capabilities.</title>
        <authorList>
            <person name="Nagy L.G."/>
            <person name="Riley R."/>
            <person name="Tritt A."/>
            <person name="Adam C."/>
            <person name="Daum C."/>
            <person name="Floudas D."/>
            <person name="Sun H."/>
            <person name="Yadav J.S."/>
            <person name="Pangilinan J."/>
            <person name="Larsson K.H."/>
            <person name="Matsuura K."/>
            <person name="Barry K."/>
            <person name="Labutti K."/>
            <person name="Kuo R."/>
            <person name="Ohm R.A."/>
            <person name="Bhattacharya S.S."/>
            <person name="Shirouzu T."/>
            <person name="Yoshinaga Y."/>
            <person name="Martin F.M."/>
            <person name="Grigoriev I.V."/>
            <person name="Hibbett D.S."/>
        </authorList>
    </citation>
    <scope>NUCLEOTIDE SEQUENCE [LARGE SCALE GENOMIC DNA]</scope>
    <source>
        <strain evidence="3 4">93-53</strain>
    </source>
</reference>
<accession>A0A165EH13</accession>
<keyword evidence="1" id="KW-1133">Transmembrane helix</keyword>
<evidence type="ECO:0000259" key="2">
    <source>
        <dbReference type="Pfam" id="PF20151"/>
    </source>
</evidence>
<keyword evidence="1" id="KW-0472">Membrane</keyword>
<dbReference type="Proteomes" id="UP000076871">
    <property type="component" value="Unassembled WGS sequence"/>
</dbReference>
<feature type="transmembrane region" description="Helical" evidence="1">
    <location>
        <begin position="62"/>
        <end position="85"/>
    </location>
</feature>
<evidence type="ECO:0000256" key="1">
    <source>
        <dbReference type="SAM" id="Phobius"/>
    </source>
</evidence>
<feature type="transmembrane region" description="Helical" evidence="1">
    <location>
        <begin position="118"/>
        <end position="142"/>
    </location>
</feature>
<keyword evidence="1" id="KW-0812">Transmembrane</keyword>
<dbReference type="AlphaFoldDB" id="A0A165EH13"/>
<dbReference type="InterPro" id="IPR045340">
    <property type="entry name" value="DUF6533"/>
</dbReference>